<organism evidence="1 2">
    <name type="scientific">Paracoccidioides brasiliensis</name>
    <dbReference type="NCBI Taxonomy" id="121759"/>
    <lineage>
        <taxon>Eukaryota</taxon>
        <taxon>Fungi</taxon>
        <taxon>Dikarya</taxon>
        <taxon>Ascomycota</taxon>
        <taxon>Pezizomycotina</taxon>
        <taxon>Eurotiomycetes</taxon>
        <taxon>Eurotiomycetidae</taxon>
        <taxon>Onygenales</taxon>
        <taxon>Ajellomycetaceae</taxon>
        <taxon>Paracoccidioides</taxon>
    </lineage>
</organism>
<evidence type="ECO:0000313" key="2">
    <source>
        <dbReference type="Proteomes" id="UP000242814"/>
    </source>
</evidence>
<dbReference type="VEuPathDB" id="FungiDB:PADG_04639"/>
<dbReference type="AlphaFoldDB" id="A0A1D2JGX2"/>
<proteinExistence type="predicted"/>
<reference evidence="1 2" key="1">
    <citation type="submission" date="2016-06" db="EMBL/GenBank/DDBJ databases">
        <authorList>
            <person name="Kjaerup R.B."/>
            <person name="Dalgaard T.S."/>
            <person name="Juul-Madsen H.R."/>
        </authorList>
    </citation>
    <scope>NUCLEOTIDE SEQUENCE [LARGE SCALE GENOMIC DNA]</scope>
    <source>
        <strain evidence="1 2">Pb300</strain>
    </source>
</reference>
<accession>A0A1D2JGX2</accession>
<evidence type="ECO:0000313" key="1">
    <source>
        <dbReference type="EMBL" id="ODH34116.1"/>
    </source>
</evidence>
<protein>
    <submittedName>
        <fullName evidence="1">Uncharacterized protein</fullName>
    </submittedName>
</protein>
<dbReference type="EMBL" id="LZYO01000106">
    <property type="protein sequence ID" value="ODH34116.1"/>
    <property type="molecule type" value="Genomic_DNA"/>
</dbReference>
<sequence length="286" mass="33484">MLTARNRYELLRIRDLTTLDLIVEDAGIISTISTMSSEGDTDCELLWDDETKPLVSIDQALKDDKLKKGKTWGFVVYRCSYKDEDAWKNMLDLIRCHMEDYLTVAGGGDLWAQHELIVIHNKAQFDGASSHVIRDHFSHWVQEEMVKLPKLPESEREEEDALRKNIISETRYNFCLFIDDICLESVEHMTEPVVKLLCRGWGPLPINKRAYTVHPNFEDGKTANENEDVGWRYIEVLSCFQFYDKLHEPRKWSMHYVRPPFWPYQNVHAVPGFWRKKEEADNAATE</sequence>
<comment type="caution">
    <text evidence="1">The sequence shown here is derived from an EMBL/GenBank/DDBJ whole genome shotgun (WGS) entry which is preliminary data.</text>
</comment>
<dbReference type="VEuPathDB" id="FungiDB:PABG_04271"/>
<dbReference type="Proteomes" id="UP000242814">
    <property type="component" value="Unassembled WGS sequence"/>
</dbReference>
<gene>
    <name evidence="1" type="ORF">ACO22_03193</name>
</gene>
<name>A0A1D2JGX2_PARBR</name>